<dbReference type="PANTHER" id="PTHR11819">
    <property type="entry name" value="SOLUTE CARRIER FAMILY 5"/>
    <property type="match status" value="1"/>
</dbReference>
<evidence type="ECO:0000313" key="9">
    <source>
        <dbReference type="Proteomes" id="UP000031586"/>
    </source>
</evidence>
<feature type="transmembrane region" description="Helical" evidence="7">
    <location>
        <begin position="330"/>
        <end position="361"/>
    </location>
</feature>
<dbReference type="PATRIC" id="fig|1229493.5.peg.5891"/>
<feature type="transmembrane region" description="Helical" evidence="7">
    <location>
        <begin position="382"/>
        <end position="399"/>
    </location>
</feature>
<dbReference type="PANTHER" id="PTHR11819:SF195">
    <property type="entry name" value="SODIUM_GLUCOSE COTRANSPORTER 4"/>
    <property type="match status" value="1"/>
</dbReference>
<dbReference type="GO" id="GO:0005886">
    <property type="term" value="C:plasma membrane"/>
    <property type="evidence" value="ECO:0007669"/>
    <property type="project" value="TreeGrafter"/>
</dbReference>
<reference evidence="8 9" key="1">
    <citation type="submission" date="2014-07" db="EMBL/GenBank/DDBJ databases">
        <title>Unique and conserved regions in Vibrio harveyi and related species in comparison with the shrimp pathogen Vibrio harveyi CAIM 1792.</title>
        <authorList>
            <person name="Espinoza-Valles I."/>
            <person name="Vora G."/>
            <person name="Leekitcharoenphon P."/>
            <person name="Ussery D."/>
            <person name="Hoj L."/>
            <person name="Gomez-Gil B."/>
        </authorList>
    </citation>
    <scope>NUCLEOTIDE SEQUENCE [LARGE SCALE GENOMIC DNA]</scope>
    <source>
        <strain evidence="9">CAIM 1854 / LMG 25443</strain>
    </source>
</reference>
<evidence type="ECO:0000256" key="1">
    <source>
        <dbReference type="ARBA" id="ARBA00004141"/>
    </source>
</evidence>
<feature type="transmembrane region" description="Helical" evidence="7">
    <location>
        <begin position="194"/>
        <end position="214"/>
    </location>
</feature>
<feature type="transmembrane region" description="Helical" evidence="7">
    <location>
        <begin position="244"/>
        <end position="263"/>
    </location>
</feature>
<protein>
    <submittedName>
        <fullName evidence="8">Sodium transporter</fullName>
    </submittedName>
</protein>
<dbReference type="Proteomes" id="UP000031586">
    <property type="component" value="Unassembled WGS sequence"/>
</dbReference>
<dbReference type="AlphaFoldDB" id="A0A0C1ZE95"/>
<feature type="transmembrane region" description="Helical" evidence="7">
    <location>
        <begin position="35"/>
        <end position="55"/>
    </location>
</feature>
<dbReference type="NCBIfam" id="TIGR00813">
    <property type="entry name" value="sss"/>
    <property type="match status" value="1"/>
</dbReference>
<evidence type="ECO:0000256" key="4">
    <source>
        <dbReference type="ARBA" id="ARBA00022989"/>
    </source>
</evidence>
<evidence type="ECO:0000256" key="6">
    <source>
        <dbReference type="RuleBase" id="RU362091"/>
    </source>
</evidence>
<evidence type="ECO:0000256" key="7">
    <source>
        <dbReference type="SAM" id="Phobius"/>
    </source>
</evidence>
<dbReference type="Pfam" id="PF00474">
    <property type="entry name" value="SSF"/>
    <property type="match status" value="1"/>
</dbReference>
<evidence type="ECO:0000256" key="2">
    <source>
        <dbReference type="ARBA" id="ARBA00006434"/>
    </source>
</evidence>
<comment type="subcellular location">
    <subcellularLocation>
        <location evidence="1">Membrane</location>
        <topology evidence="1">Multi-pass membrane protein</topology>
    </subcellularLocation>
</comment>
<feature type="transmembrane region" description="Helical" evidence="7">
    <location>
        <begin position="123"/>
        <end position="142"/>
    </location>
</feature>
<feature type="transmembrane region" description="Helical" evidence="7">
    <location>
        <begin position="284"/>
        <end position="310"/>
    </location>
</feature>
<feature type="transmembrane region" description="Helical" evidence="7">
    <location>
        <begin position="507"/>
        <end position="529"/>
    </location>
</feature>
<dbReference type="InterPro" id="IPR001734">
    <property type="entry name" value="Na/solute_symporter"/>
</dbReference>
<evidence type="ECO:0000256" key="5">
    <source>
        <dbReference type="ARBA" id="ARBA00023136"/>
    </source>
</evidence>
<sequence length="576" mass="62947">MSHSLFITFSFLLFTAIVALYSYQKTKGVSEEGVSGFFLAGRGLSAYFIVGSLLLSNLSAEQLIGLNGNAYRFDISGMAWESTAAIATIIMALFFLPRYLKRGLTTIPEFLEERFDAHTRRMISMMCLIGYVIMANPVSLYLGSITIEKMFHIQEMVNIDYFWVIAGLSLAMGAVGGLYAAIGGLKAVAISDTINGVLLLLASLLIPVLGLMMLGDGSALTGIEELIKSNPEQLNAIGDADSSVPFSTIFTGMIAANLFYWCTNQMIIQRTLGAKSLSEGQKGVLFAGSIKLIVPIVMVLPGLIAFKIYGDTLELPDLAYPTLVKLILPWWLTGLFAAALFGTVISHFNSIVNASATLFALDFYSPLMKCNDEKKLVRVGKMTSLGFALISIIISPLLLEFPSGIFDLLRRFTGFYNIPVIAIVLVGFLTTKVPAKAAKFILPFHIVVYSAYNFIFKDVITVHYIHLMGILFVLEISIMLLIGHFSPSHAYVEKMSKPQIPMSKWRYAEAYSVFMVAALILIYVTLSPLGIANPDGLPTSYPYLVAAIVTGAMVIIVKLVKFSGLRSYAKKSHSNG</sequence>
<comment type="caution">
    <text evidence="8">The sequence shown here is derived from an EMBL/GenBank/DDBJ whole genome shotgun (WGS) entry which is preliminary data.</text>
</comment>
<dbReference type="NCBIfam" id="NF007790">
    <property type="entry name" value="PRK10484.1"/>
    <property type="match status" value="1"/>
</dbReference>
<gene>
    <name evidence="8" type="ORF">H735_04790</name>
</gene>
<dbReference type="GO" id="GO:0005412">
    <property type="term" value="F:D-glucose:sodium symporter activity"/>
    <property type="evidence" value="ECO:0007669"/>
    <property type="project" value="TreeGrafter"/>
</dbReference>
<evidence type="ECO:0000313" key="8">
    <source>
        <dbReference type="EMBL" id="KIF54364.1"/>
    </source>
</evidence>
<evidence type="ECO:0000256" key="3">
    <source>
        <dbReference type="ARBA" id="ARBA00022692"/>
    </source>
</evidence>
<dbReference type="RefSeq" id="WP_020197710.1">
    <property type="nucleotide sequence ID" value="NZ_BAOH01000138.1"/>
</dbReference>
<dbReference type="PROSITE" id="PS50283">
    <property type="entry name" value="NA_SOLUT_SYMP_3"/>
    <property type="match status" value="1"/>
</dbReference>
<proteinExistence type="inferred from homology"/>
<name>A0A0C1ZE95_9VIBR</name>
<keyword evidence="3 7" id="KW-0812">Transmembrane</keyword>
<feature type="transmembrane region" description="Helical" evidence="7">
    <location>
        <begin position="6"/>
        <end position="23"/>
    </location>
</feature>
<dbReference type="InterPro" id="IPR038377">
    <property type="entry name" value="Na/Glc_symporter_sf"/>
</dbReference>
<comment type="similarity">
    <text evidence="2 6">Belongs to the sodium:solute symporter (SSF) (TC 2.A.21) family.</text>
</comment>
<feature type="transmembrane region" description="Helical" evidence="7">
    <location>
        <begin position="437"/>
        <end position="456"/>
    </location>
</feature>
<keyword evidence="5 7" id="KW-0472">Membrane</keyword>
<feature type="transmembrane region" description="Helical" evidence="7">
    <location>
        <begin position="411"/>
        <end position="430"/>
    </location>
</feature>
<dbReference type="Gene3D" id="1.20.1730.10">
    <property type="entry name" value="Sodium/glucose cotransporter"/>
    <property type="match status" value="1"/>
</dbReference>
<feature type="transmembrane region" description="Helical" evidence="7">
    <location>
        <begin position="162"/>
        <end position="182"/>
    </location>
</feature>
<feature type="transmembrane region" description="Helical" evidence="7">
    <location>
        <begin position="541"/>
        <end position="560"/>
    </location>
</feature>
<keyword evidence="4 7" id="KW-1133">Transmembrane helix</keyword>
<organism evidence="8 9">
    <name type="scientific">Vibrio owensii CAIM 1854 = LMG 25443</name>
    <dbReference type="NCBI Taxonomy" id="1229493"/>
    <lineage>
        <taxon>Bacteria</taxon>
        <taxon>Pseudomonadati</taxon>
        <taxon>Pseudomonadota</taxon>
        <taxon>Gammaproteobacteria</taxon>
        <taxon>Vibrionales</taxon>
        <taxon>Vibrionaceae</taxon>
        <taxon>Vibrio</taxon>
    </lineage>
</organism>
<dbReference type="CDD" id="cd10328">
    <property type="entry name" value="SLC5sbd_YidK"/>
    <property type="match status" value="1"/>
</dbReference>
<feature type="transmembrane region" description="Helical" evidence="7">
    <location>
        <begin position="75"/>
        <end position="96"/>
    </location>
</feature>
<dbReference type="EMBL" id="JPRD01000008">
    <property type="protein sequence ID" value="KIF54364.1"/>
    <property type="molecule type" value="Genomic_DNA"/>
</dbReference>
<feature type="transmembrane region" description="Helical" evidence="7">
    <location>
        <begin position="462"/>
        <end position="486"/>
    </location>
</feature>
<accession>A0A0C1ZE95</accession>